<evidence type="ECO:0000256" key="2">
    <source>
        <dbReference type="ARBA" id="ARBA00008847"/>
    </source>
</evidence>
<evidence type="ECO:0000259" key="8">
    <source>
        <dbReference type="SMART" id="SM00934"/>
    </source>
</evidence>
<dbReference type="PANTHER" id="PTHR43375">
    <property type="entry name" value="OROTIDINE 5'-PHOSPHATE DECARBOXYLASE"/>
    <property type="match status" value="1"/>
</dbReference>
<dbReference type="EMBL" id="CADCTP010000190">
    <property type="protein sequence ID" value="CAA9254761.1"/>
    <property type="molecule type" value="Genomic_DNA"/>
</dbReference>
<dbReference type="GO" id="GO:0004590">
    <property type="term" value="F:orotidine-5'-phosphate decarboxylase activity"/>
    <property type="evidence" value="ECO:0007669"/>
    <property type="project" value="UniProtKB-UniRule"/>
</dbReference>
<name>A0A6J4IMI3_9ACTN</name>
<dbReference type="SUPFAM" id="SSF51366">
    <property type="entry name" value="Ribulose-phoshate binding barrel"/>
    <property type="match status" value="1"/>
</dbReference>
<comment type="catalytic activity">
    <reaction evidence="6 7">
        <text>orotidine 5'-phosphate + H(+) = UMP + CO2</text>
        <dbReference type="Rhea" id="RHEA:11596"/>
        <dbReference type="ChEBI" id="CHEBI:15378"/>
        <dbReference type="ChEBI" id="CHEBI:16526"/>
        <dbReference type="ChEBI" id="CHEBI:57538"/>
        <dbReference type="ChEBI" id="CHEBI:57865"/>
        <dbReference type="EC" id="4.1.1.23"/>
    </reaction>
</comment>
<dbReference type="InterPro" id="IPR011060">
    <property type="entry name" value="RibuloseP-bd_barrel"/>
</dbReference>
<evidence type="ECO:0000256" key="7">
    <source>
        <dbReference type="HAMAP-Rule" id="MF_01215"/>
    </source>
</evidence>
<evidence type="ECO:0000256" key="3">
    <source>
        <dbReference type="ARBA" id="ARBA00022793"/>
    </source>
</evidence>
<dbReference type="Gene3D" id="3.20.20.70">
    <property type="entry name" value="Aldolase class I"/>
    <property type="match status" value="1"/>
</dbReference>
<dbReference type="EC" id="4.1.1.23" evidence="7"/>
<gene>
    <name evidence="7" type="primary">pyrF</name>
    <name evidence="9" type="ORF">AVDCRST_MAG41-2122</name>
</gene>
<proteinExistence type="inferred from homology"/>
<comment type="similarity">
    <text evidence="2 7">Belongs to the OMP decarboxylase family. Type 2 subfamily.</text>
</comment>
<dbReference type="HAMAP" id="MF_01215">
    <property type="entry name" value="OMPdecase_type2"/>
    <property type="match status" value="1"/>
</dbReference>
<keyword evidence="3 7" id="KW-0210">Decarboxylase</keyword>
<reference evidence="9" key="1">
    <citation type="submission" date="2020-02" db="EMBL/GenBank/DDBJ databases">
        <authorList>
            <person name="Meier V. D."/>
        </authorList>
    </citation>
    <scope>NUCLEOTIDE SEQUENCE</scope>
    <source>
        <strain evidence="9">AVDCRST_MAG41</strain>
    </source>
</reference>
<keyword evidence="5 7" id="KW-0456">Lyase</keyword>
<accession>A0A6J4IMI3</accession>
<evidence type="ECO:0000256" key="6">
    <source>
        <dbReference type="ARBA" id="ARBA00049157"/>
    </source>
</evidence>
<dbReference type="NCBIfam" id="TIGR02127">
    <property type="entry name" value="pyrF_sub2"/>
    <property type="match status" value="1"/>
</dbReference>
<dbReference type="InterPro" id="IPR013785">
    <property type="entry name" value="Aldolase_TIM"/>
</dbReference>
<evidence type="ECO:0000256" key="5">
    <source>
        <dbReference type="ARBA" id="ARBA00023239"/>
    </source>
</evidence>
<comment type="pathway">
    <text evidence="1 7">Pyrimidine metabolism; UMP biosynthesis via de novo pathway; UMP from orotate: step 2/2.</text>
</comment>
<evidence type="ECO:0000256" key="1">
    <source>
        <dbReference type="ARBA" id="ARBA00004861"/>
    </source>
</evidence>
<organism evidence="9">
    <name type="scientific">uncultured Mycobacteriales bacterium</name>
    <dbReference type="NCBI Taxonomy" id="581187"/>
    <lineage>
        <taxon>Bacteria</taxon>
        <taxon>Bacillati</taxon>
        <taxon>Actinomycetota</taxon>
        <taxon>Actinomycetes</taxon>
        <taxon>Mycobacteriales</taxon>
        <taxon>environmental samples</taxon>
    </lineage>
</organism>
<dbReference type="UniPathway" id="UPA00070">
    <property type="reaction ID" value="UER00120"/>
</dbReference>
<dbReference type="Pfam" id="PF00215">
    <property type="entry name" value="OMPdecase"/>
    <property type="match status" value="1"/>
</dbReference>
<dbReference type="InterPro" id="IPR011995">
    <property type="entry name" value="OMPdecase_type-2"/>
</dbReference>
<dbReference type="InterPro" id="IPR001754">
    <property type="entry name" value="OMPdeCOase_dom"/>
</dbReference>
<dbReference type="PANTHER" id="PTHR43375:SF1">
    <property type="entry name" value="OROTIDINE 5'-PHOSPHATE DECARBOXYLASE"/>
    <property type="match status" value="1"/>
</dbReference>
<keyword evidence="4 7" id="KW-0665">Pyrimidine biosynthesis</keyword>
<evidence type="ECO:0000313" key="9">
    <source>
        <dbReference type="EMBL" id="CAA9254761.1"/>
    </source>
</evidence>
<dbReference type="GO" id="GO:0006207">
    <property type="term" value="P:'de novo' pyrimidine nucleobase biosynthetic process"/>
    <property type="evidence" value="ECO:0007669"/>
    <property type="project" value="InterPro"/>
</dbReference>
<protein>
    <recommendedName>
        <fullName evidence="7">Orotidine 5'-phosphate decarboxylase</fullName>
        <ecNumber evidence="7">4.1.1.23</ecNumber>
    </recommendedName>
    <alternativeName>
        <fullName evidence="7">OMP decarboxylase</fullName>
        <shortName evidence="7">OMPDCase</shortName>
        <shortName evidence="7">OMPdecase</shortName>
    </alternativeName>
</protein>
<dbReference type="AlphaFoldDB" id="A0A6J4IMI3"/>
<feature type="active site" description="Proton donor" evidence="7">
    <location>
        <position position="96"/>
    </location>
</feature>
<dbReference type="CDD" id="cd04725">
    <property type="entry name" value="OMP_decarboxylase_like"/>
    <property type="match status" value="1"/>
</dbReference>
<sequence length="285" mass="28608">MTPFGDRLSAAVAARGPLVVGIDPHPPLLASWGLSADVAGLERFALTVVDALGDGVAAYKPQSAFFERFGSRGIAVLERLLAAVRDTGALSVLDVKRGDIGSTTAGYADAYLHPDSPLAADAMTASPFLGYGSLRPLLAAAAEHGRGVFVLALTSNPEGAAVQRAVGPDGRTVAQAVLDAAAADNAASGRPLGSVGVVVGATVRDHGHRLDHLRGPILAPGLGAQGAGAADLPAVFGAALPLVLPAVSREVLAAGPDRVALRTAAQRLSADVHTVRAPAVTGTGR</sequence>
<evidence type="ECO:0000256" key="4">
    <source>
        <dbReference type="ARBA" id="ARBA00022975"/>
    </source>
</evidence>
<dbReference type="SMART" id="SM00934">
    <property type="entry name" value="OMPdecase"/>
    <property type="match status" value="1"/>
</dbReference>
<dbReference type="GO" id="GO:0044205">
    <property type="term" value="P:'de novo' UMP biosynthetic process"/>
    <property type="evidence" value="ECO:0007669"/>
    <property type="project" value="UniProtKB-UniRule"/>
</dbReference>
<feature type="domain" description="Orotidine 5'-phosphate decarboxylase" evidence="8">
    <location>
        <begin position="17"/>
        <end position="264"/>
    </location>
</feature>